<reference evidence="2" key="1">
    <citation type="submission" date="2023-05" db="EMBL/GenBank/DDBJ databases">
        <authorList>
            <person name="Zhang X."/>
        </authorList>
    </citation>
    <scope>NUCLEOTIDE SEQUENCE</scope>
    <source>
        <strain evidence="2">BD1B2-1</strain>
    </source>
</reference>
<proteinExistence type="predicted"/>
<accession>A0AAE3RAD3</accession>
<dbReference type="AlphaFoldDB" id="A0AAE3RAD3"/>
<dbReference type="RefSeq" id="WP_314514326.1">
    <property type="nucleotide sequence ID" value="NZ_JASJOU010000009.1"/>
</dbReference>
<evidence type="ECO:0000313" key="2">
    <source>
        <dbReference type="EMBL" id="MDJ1503707.1"/>
    </source>
</evidence>
<dbReference type="CDD" id="cd12105">
    <property type="entry name" value="HmuY"/>
    <property type="match status" value="1"/>
</dbReference>
<organism evidence="2 3">
    <name type="scientific">Xanthocytophaga agilis</name>
    <dbReference type="NCBI Taxonomy" id="3048010"/>
    <lineage>
        <taxon>Bacteria</taxon>
        <taxon>Pseudomonadati</taxon>
        <taxon>Bacteroidota</taxon>
        <taxon>Cytophagia</taxon>
        <taxon>Cytophagales</taxon>
        <taxon>Rhodocytophagaceae</taxon>
        <taxon>Xanthocytophaga</taxon>
    </lineage>
</organism>
<dbReference type="EMBL" id="JASJOU010000009">
    <property type="protein sequence ID" value="MDJ1503707.1"/>
    <property type="molecule type" value="Genomic_DNA"/>
</dbReference>
<evidence type="ECO:0000313" key="3">
    <source>
        <dbReference type="Proteomes" id="UP001232063"/>
    </source>
</evidence>
<comment type="caution">
    <text evidence="2">The sequence shown here is derived from an EMBL/GenBank/DDBJ whole genome shotgun (WGS) entry which is preliminary data.</text>
</comment>
<dbReference type="Proteomes" id="UP001232063">
    <property type="component" value="Unassembled WGS sequence"/>
</dbReference>
<feature type="signal peptide" evidence="1">
    <location>
        <begin position="1"/>
        <end position="26"/>
    </location>
</feature>
<dbReference type="PROSITE" id="PS51257">
    <property type="entry name" value="PROKAR_LIPOPROTEIN"/>
    <property type="match status" value="1"/>
</dbReference>
<name>A0AAE3RAD3_9BACT</name>
<keyword evidence="3" id="KW-1185">Reference proteome</keyword>
<evidence type="ECO:0000256" key="1">
    <source>
        <dbReference type="SAM" id="SignalP"/>
    </source>
</evidence>
<dbReference type="InterPro" id="IPR025921">
    <property type="entry name" value="HmuY"/>
</dbReference>
<dbReference type="Pfam" id="PF14064">
    <property type="entry name" value="HmuY"/>
    <property type="match status" value="1"/>
</dbReference>
<feature type="chain" id="PRO_5042063911" evidence="1">
    <location>
        <begin position="27"/>
        <end position="200"/>
    </location>
</feature>
<sequence length="200" mass="21574">MKNPIVASSLLLLVSFSLIFSSCNNDDDDPTPATPLEATTFKDLNATSTKLYTFFSFAKGDTISRADSATNKWDIAFKRTGIIFNSGVSGPGSAAASLQTGVFDEIASVSDTVTFKQDSQAGLVLSSGKSWYSYDQTTHIVTPIAGKFLLIKTADGKYAKVEILSYYKGAPASPDATKADETSFYTFRYVYQPNGTKTLE</sequence>
<keyword evidence="1" id="KW-0732">Signal</keyword>
<gene>
    <name evidence="2" type="ORF">QNI22_23795</name>
</gene>
<protein>
    <submittedName>
        <fullName evidence="2">HmuY family protein</fullName>
    </submittedName>
</protein>